<dbReference type="AlphaFoldDB" id="A0A8X7YTP4"/>
<comment type="caution">
    <text evidence="2">The sequence shown here is derived from an EMBL/GenBank/DDBJ whole genome shotgun (WGS) entry which is preliminary data.</text>
</comment>
<proteinExistence type="inferred from homology"/>
<dbReference type="GO" id="GO:0009733">
    <property type="term" value="P:response to auxin"/>
    <property type="evidence" value="ECO:0007669"/>
    <property type="project" value="InterPro"/>
</dbReference>
<dbReference type="PANTHER" id="PTHR35296:SF8">
    <property type="entry name" value="SMALL AUXIN-UP RNA-RELATED"/>
    <property type="match status" value="1"/>
</dbReference>
<evidence type="ECO:0000256" key="1">
    <source>
        <dbReference type="ARBA" id="ARBA00006974"/>
    </source>
</evidence>
<evidence type="ECO:0000313" key="3">
    <source>
        <dbReference type="Proteomes" id="UP000886885"/>
    </source>
</evidence>
<dbReference type="InterPro" id="IPR003676">
    <property type="entry name" value="SAUR_fam"/>
</dbReference>
<dbReference type="Proteomes" id="UP000886885">
    <property type="component" value="Chromosome 11D"/>
</dbReference>
<dbReference type="Pfam" id="PF02519">
    <property type="entry name" value="Auxin_inducible"/>
    <property type="match status" value="1"/>
</dbReference>
<dbReference type="OrthoDB" id="1924524at2759"/>
<name>A0A8X7YTP4_POPTO</name>
<dbReference type="PANTHER" id="PTHR35296">
    <property type="entry name" value="EXPRESSED PROTEIN"/>
    <property type="match status" value="1"/>
</dbReference>
<sequence>MKKINLILRKCKSLSRQLGRSSSYSSLRSKSTREDLWGDHKQEDENHETIFVGSTRKRYVISSKYLSHPLVNALIEKSRQKPGEDNVLVVKCEVVFFDHLLWMLENADPNASFDSLEELADLYIQGQGQDQCSYEEFERRRPNSCLVLETYRLRRFRKDEKNGVVHVLLEDLLKINYGKNCMAFLVRNTSGEPHGIINMGVATLNGMFHEEMPRFLSSKVATDHRKLMGRG</sequence>
<evidence type="ECO:0008006" key="4">
    <source>
        <dbReference type="Google" id="ProtNLM"/>
    </source>
</evidence>
<evidence type="ECO:0000313" key="2">
    <source>
        <dbReference type="EMBL" id="KAG6755487.1"/>
    </source>
</evidence>
<accession>A0A8X7YTP4</accession>
<protein>
    <recommendedName>
        <fullName evidence="4">SAUR-like auxin-responsive protein family</fullName>
    </recommendedName>
</protein>
<keyword evidence="3" id="KW-1185">Reference proteome</keyword>
<organism evidence="2 3">
    <name type="scientific">Populus tomentosa</name>
    <name type="common">Chinese white poplar</name>
    <dbReference type="NCBI Taxonomy" id="118781"/>
    <lineage>
        <taxon>Eukaryota</taxon>
        <taxon>Viridiplantae</taxon>
        <taxon>Streptophyta</taxon>
        <taxon>Embryophyta</taxon>
        <taxon>Tracheophyta</taxon>
        <taxon>Spermatophyta</taxon>
        <taxon>Magnoliopsida</taxon>
        <taxon>eudicotyledons</taxon>
        <taxon>Gunneridae</taxon>
        <taxon>Pentapetalae</taxon>
        <taxon>rosids</taxon>
        <taxon>fabids</taxon>
        <taxon>Malpighiales</taxon>
        <taxon>Salicaceae</taxon>
        <taxon>Saliceae</taxon>
        <taxon>Populus</taxon>
    </lineage>
</organism>
<dbReference type="EMBL" id="JAAWWB010000022">
    <property type="protein sequence ID" value="KAG6755487.1"/>
    <property type="molecule type" value="Genomic_DNA"/>
</dbReference>
<comment type="similarity">
    <text evidence="1">Belongs to the ARG7 family.</text>
</comment>
<gene>
    <name evidence="2" type="ORF">POTOM_041313</name>
</gene>
<reference evidence="2" key="1">
    <citation type="journal article" date="2020" name="bioRxiv">
        <title>Hybrid origin of Populus tomentosa Carr. identified through genome sequencing and phylogenomic analysis.</title>
        <authorList>
            <person name="An X."/>
            <person name="Gao K."/>
            <person name="Chen Z."/>
            <person name="Li J."/>
            <person name="Yang X."/>
            <person name="Yang X."/>
            <person name="Zhou J."/>
            <person name="Guo T."/>
            <person name="Zhao T."/>
            <person name="Huang S."/>
            <person name="Miao D."/>
            <person name="Khan W.U."/>
            <person name="Rao P."/>
            <person name="Ye M."/>
            <person name="Lei B."/>
            <person name="Liao W."/>
            <person name="Wang J."/>
            <person name="Ji L."/>
            <person name="Li Y."/>
            <person name="Guo B."/>
            <person name="Mustafa N.S."/>
            <person name="Li S."/>
            <person name="Yun Q."/>
            <person name="Keller S.R."/>
            <person name="Mao J."/>
            <person name="Zhang R."/>
            <person name="Strauss S.H."/>
        </authorList>
    </citation>
    <scope>NUCLEOTIDE SEQUENCE</scope>
    <source>
        <strain evidence="2">GM15</strain>
        <tissue evidence="2">Leaf</tissue>
    </source>
</reference>